<dbReference type="Gene3D" id="3.40.109.10">
    <property type="entry name" value="NADH Oxidase"/>
    <property type="match status" value="1"/>
</dbReference>
<name>R4X3E1_9BURK</name>
<evidence type="ECO:0000313" key="4">
    <source>
        <dbReference type="EMBL" id="BAN26282.1"/>
    </source>
</evidence>
<dbReference type="Proteomes" id="UP000013966">
    <property type="component" value="Chromosome 3"/>
</dbReference>
<keyword evidence="2" id="KW-0560">Oxidoreductase</keyword>
<evidence type="ECO:0000256" key="1">
    <source>
        <dbReference type="ARBA" id="ARBA00007118"/>
    </source>
</evidence>
<dbReference type="STRING" id="758793.BRPE64_CCDS01990"/>
<gene>
    <name evidence="4" type="ORF">BRPE64_CCDS01990</name>
</gene>
<dbReference type="RefSeq" id="WP_016346992.1">
    <property type="nucleotide sequence ID" value="NC_021288.1"/>
</dbReference>
<evidence type="ECO:0000259" key="3">
    <source>
        <dbReference type="Pfam" id="PF00881"/>
    </source>
</evidence>
<dbReference type="KEGG" id="buo:BRPE64_CCDS01990"/>
<reference evidence="4 5" key="2">
    <citation type="journal article" date="2018" name="Int. J. Syst. Evol. Microbiol.">
        <title>Burkholderia insecticola sp. nov., a gut symbiotic bacterium of the bean bug Riptortus pedestris.</title>
        <authorList>
            <person name="Takeshita K."/>
            <person name="Tamaki H."/>
            <person name="Ohbayashi T."/>
            <person name="Meng X.-Y."/>
            <person name="Sone T."/>
            <person name="Mitani Y."/>
            <person name="Peeters C."/>
            <person name="Kikuchi Y."/>
            <person name="Vandamme P."/>
        </authorList>
    </citation>
    <scope>NUCLEOTIDE SEQUENCE [LARGE SCALE GENOMIC DNA]</scope>
    <source>
        <strain evidence="4">RPE64</strain>
    </source>
</reference>
<dbReference type="EMBL" id="AP013060">
    <property type="protein sequence ID" value="BAN26282.1"/>
    <property type="molecule type" value="Genomic_DNA"/>
</dbReference>
<dbReference type="OrthoDB" id="9802510at2"/>
<dbReference type="HOGENOM" id="CLU_070764_6_0_4"/>
<evidence type="ECO:0000313" key="5">
    <source>
        <dbReference type="Proteomes" id="UP000013966"/>
    </source>
</evidence>
<dbReference type="AlphaFoldDB" id="R4X3E1"/>
<dbReference type="SUPFAM" id="SSF55469">
    <property type="entry name" value="FMN-dependent nitroreductase-like"/>
    <property type="match status" value="1"/>
</dbReference>
<dbReference type="InterPro" id="IPR000415">
    <property type="entry name" value="Nitroreductase-like"/>
</dbReference>
<dbReference type="InterPro" id="IPR029479">
    <property type="entry name" value="Nitroreductase"/>
</dbReference>
<reference evidence="4 5" key="1">
    <citation type="journal article" date="2013" name="Genome Announc.">
        <title>Complete Genome Sequence of Burkholderia sp. Strain RPE64, Bacterial Symbiont of the Bean Bug Riptortus pedestris.</title>
        <authorList>
            <person name="Shibata T.F."/>
            <person name="Maeda T."/>
            <person name="Nikoh N."/>
            <person name="Yamaguchi K."/>
            <person name="Oshima K."/>
            <person name="Hattori M."/>
            <person name="Nishiyama T."/>
            <person name="Hasebe M."/>
            <person name="Fukatsu T."/>
            <person name="Kikuchi Y."/>
            <person name="Shigenobu S."/>
        </authorList>
    </citation>
    <scope>NUCLEOTIDE SEQUENCE [LARGE SCALE GENOMIC DNA]</scope>
</reference>
<feature type="domain" description="Nitroreductase" evidence="3">
    <location>
        <begin position="16"/>
        <end position="159"/>
    </location>
</feature>
<dbReference type="PATRIC" id="fig|758793.3.peg.4524"/>
<evidence type="ECO:0000256" key="2">
    <source>
        <dbReference type="ARBA" id="ARBA00023002"/>
    </source>
</evidence>
<keyword evidence="5" id="KW-1185">Reference proteome</keyword>
<dbReference type="GO" id="GO:0016491">
    <property type="term" value="F:oxidoreductase activity"/>
    <property type="evidence" value="ECO:0007669"/>
    <property type="project" value="UniProtKB-KW"/>
</dbReference>
<organism evidence="4 5">
    <name type="scientific">Caballeronia insecticola</name>
    <dbReference type="NCBI Taxonomy" id="758793"/>
    <lineage>
        <taxon>Bacteria</taxon>
        <taxon>Pseudomonadati</taxon>
        <taxon>Pseudomonadota</taxon>
        <taxon>Betaproteobacteria</taxon>
        <taxon>Burkholderiales</taxon>
        <taxon>Burkholderiaceae</taxon>
        <taxon>Caballeronia</taxon>
    </lineage>
</organism>
<accession>R4X3E1</accession>
<comment type="similarity">
    <text evidence="1">Belongs to the nitroreductase family.</text>
</comment>
<dbReference type="PANTHER" id="PTHR43673">
    <property type="entry name" value="NAD(P)H NITROREDUCTASE YDGI-RELATED"/>
    <property type="match status" value="1"/>
</dbReference>
<dbReference type="PANTHER" id="PTHR43673:SF10">
    <property type="entry name" value="NADH DEHYDROGENASE_NAD(P)H NITROREDUCTASE XCC3605-RELATED"/>
    <property type="match status" value="1"/>
</dbReference>
<sequence length="198" mass="21441">MTHRPASTDVEIHPLIAGRWSPRAYADRPVAHAQVLAMLEAARWAPSAFNAQPWRFVVFEKTVDATAFERAFGTLISFNRSWNVHAQVLIAVLADTLTSKGAVNPGACYDTGAAAMALLLQAHAQGLAAHAMSGLDADAFRAAFAIPARYEVQSMISVAHHGDAQTLPAALAEREHAPRARLPMERIAHFGAWPESDR</sequence>
<dbReference type="Pfam" id="PF00881">
    <property type="entry name" value="Nitroreductase"/>
    <property type="match status" value="1"/>
</dbReference>
<protein>
    <submittedName>
        <fullName evidence="4">Nitroreductase</fullName>
    </submittedName>
</protein>
<proteinExistence type="inferred from homology"/>